<comment type="caution">
    <text evidence="1">The sequence shown here is derived from an EMBL/GenBank/DDBJ whole genome shotgun (WGS) entry which is preliminary data.</text>
</comment>
<dbReference type="Proteomes" id="UP000799755">
    <property type="component" value="Unassembled WGS sequence"/>
</dbReference>
<keyword evidence="2" id="KW-1185">Reference proteome</keyword>
<proteinExistence type="predicted"/>
<accession>A0ACB6QHK0</accession>
<reference evidence="1" key="1">
    <citation type="journal article" date="2020" name="Stud. Mycol.">
        <title>101 Dothideomycetes genomes: a test case for predicting lifestyles and emergence of pathogens.</title>
        <authorList>
            <person name="Haridas S."/>
            <person name="Albert R."/>
            <person name="Binder M."/>
            <person name="Bloem J."/>
            <person name="Labutti K."/>
            <person name="Salamov A."/>
            <person name="Andreopoulos B."/>
            <person name="Baker S."/>
            <person name="Barry K."/>
            <person name="Bills G."/>
            <person name="Bluhm B."/>
            <person name="Cannon C."/>
            <person name="Castanera R."/>
            <person name="Culley D."/>
            <person name="Daum C."/>
            <person name="Ezra D."/>
            <person name="Gonzalez J."/>
            <person name="Henrissat B."/>
            <person name="Kuo A."/>
            <person name="Liang C."/>
            <person name="Lipzen A."/>
            <person name="Lutzoni F."/>
            <person name="Magnuson J."/>
            <person name="Mondo S."/>
            <person name="Nolan M."/>
            <person name="Ohm R."/>
            <person name="Pangilinan J."/>
            <person name="Park H.-J."/>
            <person name="Ramirez L."/>
            <person name="Alfaro M."/>
            <person name="Sun H."/>
            <person name="Tritt A."/>
            <person name="Yoshinaga Y."/>
            <person name="Zwiers L.-H."/>
            <person name="Turgeon B."/>
            <person name="Goodwin S."/>
            <person name="Spatafora J."/>
            <person name="Crous P."/>
            <person name="Grigoriev I."/>
        </authorList>
    </citation>
    <scope>NUCLEOTIDE SEQUENCE</scope>
    <source>
        <strain evidence="1">ATCC 200398</strain>
    </source>
</reference>
<evidence type="ECO:0000313" key="1">
    <source>
        <dbReference type="EMBL" id="KAF2465621.1"/>
    </source>
</evidence>
<name>A0ACB6QHK0_9PLEO</name>
<evidence type="ECO:0000313" key="2">
    <source>
        <dbReference type="Proteomes" id="UP000799755"/>
    </source>
</evidence>
<dbReference type="EMBL" id="MU003529">
    <property type="protein sequence ID" value="KAF2465621.1"/>
    <property type="molecule type" value="Genomic_DNA"/>
</dbReference>
<organism evidence="1 2">
    <name type="scientific">Lindgomyces ingoldianus</name>
    <dbReference type="NCBI Taxonomy" id="673940"/>
    <lineage>
        <taxon>Eukaryota</taxon>
        <taxon>Fungi</taxon>
        <taxon>Dikarya</taxon>
        <taxon>Ascomycota</taxon>
        <taxon>Pezizomycotina</taxon>
        <taxon>Dothideomycetes</taxon>
        <taxon>Pleosporomycetidae</taxon>
        <taxon>Pleosporales</taxon>
        <taxon>Lindgomycetaceae</taxon>
        <taxon>Lindgomyces</taxon>
    </lineage>
</organism>
<gene>
    <name evidence="1" type="ORF">BDR25DRAFT_306703</name>
</gene>
<sequence length="300" mass="33683">MPNQSTSFPPEIKSQLQLLISANHILHYHGLVDAFGHISIRHPLNPNHYIIASYNPGAPALVSSFAHFIEYRVSDSSPLDQDAPRGYSERYIHSEIFKRFPRVMCVVHSHSEAVIPFMTAGVQIRPVFHMAGFLGKDGPPTFDVTRTYQDLESRKISHSPDMLIKTEHLGAKLAETFDVQDRAFGDVSVEREVEARPVVLQHKHGFTCVGDSIQNAVYRAIYLQKNCALLKNALDLQSVKRASAADISFLTEEEAKGCAKMNEMTADKAFRLWLREVEVNPLYRNEEGVPKDLPVGGMKD</sequence>
<protein>
    <submittedName>
        <fullName evidence="1">Arad-like aldolase/epimerase</fullName>
    </submittedName>
</protein>